<keyword evidence="3" id="KW-0238">DNA-binding</keyword>
<dbReference type="CDD" id="cd16961">
    <property type="entry name" value="RMtype1_S_TRD-CR_like"/>
    <property type="match status" value="1"/>
</dbReference>
<reference evidence="5 6" key="1">
    <citation type="submission" date="2017-06" db="EMBL/GenBank/DDBJ databases">
        <authorList>
            <person name="Kim H.J."/>
            <person name="Triplett B.A."/>
        </authorList>
    </citation>
    <scope>NUCLEOTIDE SEQUENCE [LARGE SCALE GENOMIC DNA]</scope>
    <source>
        <strain evidence="5">FRACA_ARgP5</strain>
    </source>
</reference>
<proteinExistence type="inferred from homology"/>
<evidence type="ECO:0000256" key="1">
    <source>
        <dbReference type="ARBA" id="ARBA00010923"/>
    </source>
</evidence>
<name>A0A2I2KW16_9ACTN</name>
<dbReference type="OrthoDB" id="9798929at2"/>
<evidence type="ECO:0000259" key="4">
    <source>
        <dbReference type="Pfam" id="PF01420"/>
    </source>
</evidence>
<dbReference type="PANTHER" id="PTHR30408:SF12">
    <property type="entry name" value="TYPE I RESTRICTION ENZYME MJAVIII SPECIFICITY SUBUNIT"/>
    <property type="match status" value="1"/>
</dbReference>
<dbReference type="SUPFAM" id="SSF116734">
    <property type="entry name" value="DNA methylase specificity domain"/>
    <property type="match status" value="1"/>
</dbReference>
<dbReference type="InterPro" id="IPR000055">
    <property type="entry name" value="Restrct_endonuc_typeI_TRD"/>
</dbReference>
<evidence type="ECO:0000256" key="2">
    <source>
        <dbReference type="ARBA" id="ARBA00022747"/>
    </source>
</evidence>
<protein>
    <submittedName>
        <fullName evidence="5">Restriction modification system DNA specificity domain protein</fullName>
    </submittedName>
</protein>
<comment type="similarity">
    <text evidence="1">Belongs to the type-I restriction system S methylase family.</text>
</comment>
<keyword evidence="2" id="KW-0680">Restriction system</keyword>
<dbReference type="Gene3D" id="3.90.220.20">
    <property type="entry name" value="DNA methylase specificity domains"/>
    <property type="match status" value="1"/>
</dbReference>
<accession>A0A2I2KW16</accession>
<dbReference type="GO" id="GO:0009307">
    <property type="term" value="P:DNA restriction-modification system"/>
    <property type="evidence" value="ECO:0007669"/>
    <property type="project" value="UniProtKB-KW"/>
</dbReference>
<feature type="domain" description="Type I restriction modification DNA specificity" evidence="4">
    <location>
        <begin position="9"/>
        <end position="182"/>
    </location>
</feature>
<dbReference type="Proteomes" id="UP000234331">
    <property type="component" value="Unassembled WGS sequence"/>
</dbReference>
<dbReference type="Pfam" id="PF01420">
    <property type="entry name" value="Methylase_S"/>
    <property type="match status" value="1"/>
</dbReference>
<dbReference type="RefSeq" id="WP_101833264.1">
    <property type="nucleotide sequence ID" value="NZ_FZMO01000315.1"/>
</dbReference>
<evidence type="ECO:0000313" key="6">
    <source>
        <dbReference type="Proteomes" id="UP000234331"/>
    </source>
</evidence>
<evidence type="ECO:0000313" key="5">
    <source>
        <dbReference type="EMBL" id="SNQ49867.1"/>
    </source>
</evidence>
<dbReference type="AlphaFoldDB" id="A0A2I2KW16"/>
<sequence length="208" mass="23167">MSLPSRRMPSDWPEVRLDALCDVQAGPSGRAPQQARWAETDVSVINPASIQHGQLTEQGQTYLDRETAEDMYRYVLRPGDIVCTRIGDTRRHALVSEEHDGSLLGGACIRLRPDGRILATYLNHYLRLPSVQDWLSSRITSTVVPILTSAILRDLRLRLPPHDRQQAIAEALDALDQQVAAHREVVRTATRLRDSLAPALLTGAIELP</sequence>
<dbReference type="PANTHER" id="PTHR30408">
    <property type="entry name" value="TYPE-1 RESTRICTION ENZYME ECOKI SPECIFICITY PROTEIN"/>
    <property type="match status" value="1"/>
</dbReference>
<gene>
    <name evidence="5" type="ORF">FRACA_3820005</name>
</gene>
<keyword evidence="6" id="KW-1185">Reference proteome</keyword>
<dbReference type="GO" id="GO:0003677">
    <property type="term" value="F:DNA binding"/>
    <property type="evidence" value="ECO:0007669"/>
    <property type="project" value="UniProtKB-KW"/>
</dbReference>
<dbReference type="EMBL" id="FZMO01000315">
    <property type="protein sequence ID" value="SNQ49867.1"/>
    <property type="molecule type" value="Genomic_DNA"/>
</dbReference>
<dbReference type="InterPro" id="IPR052021">
    <property type="entry name" value="Type-I_RS_S_subunit"/>
</dbReference>
<dbReference type="InterPro" id="IPR044946">
    <property type="entry name" value="Restrct_endonuc_typeI_TRD_sf"/>
</dbReference>
<evidence type="ECO:0000256" key="3">
    <source>
        <dbReference type="ARBA" id="ARBA00023125"/>
    </source>
</evidence>
<organism evidence="5 6">
    <name type="scientific">Frankia canadensis</name>
    <dbReference type="NCBI Taxonomy" id="1836972"/>
    <lineage>
        <taxon>Bacteria</taxon>
        <taxon>Bacillati</taxon>
        <taxon>Actinomycetota</taxon>
        <taxon>Actinomycetes</taxon>
        <taxon>Frankiales</taxon>
        <taxon>Frankiaceae</taxon>
        <taxon>Frankia</taxon>
    </lineage>
</organism>